<evidence type="ECO:0000256" key="3">
    <source>
        <dbReference type="ARBA" id="ARBA00038790"/>
    </source>
</evidence>
<evidence type="ECO:0000256" key="2">
    <source>
        <dbReference type="ARBA" id="ARBA00037583"/>
    </source>
</evidence>
<dbReference type="GO" id="GO:0005737">
    <property type="term" value="C:cytoplasm"/>
    <property type="evidence" value="ECO:0007669"/>
    <property type="project" value="TreeGrafter"/>
</dbReference>
<dbReference type="EMBL" id="HACG01033631">
    <property type="protein sequence ID" value="CEK80496.1"/>
    <property type="molecule type" value="Transcribed_RNA"/>
</dbReference>
<gene>
    <name evidence="9" type="primary">ORF121229</name>
</gene>
<dbReference type="Pfam" id="PF00120">
    <property type="entry name" value="Gln-synt_C"/>
    <property type="match status" value="1"/>
</dbReference>
<dbReference type="InterPro" id="IPR036651">
    <property type="entry name" value="Gln_synt_N_sf"/>
</dbReference>
<dbReference type="AlphaFoldDB" id="A0A0B7AKG9"/>
<proteinExistence type="inferred from homology"/>
<evidence type="ECO:0000256" key="7">
    <source>
        <dbReference type="RuleBase" id="RU000384"/>
    </source>
</evidence>
<comment type="similarity">
    <text evidence="1 6 7">Belongs to the glutamine synthetase family.</text>
</comment>
<evidence type="ECO:0000256" key="5">
    <source>
        <dbReference type="ARBA" id="ARBA00042675"/>
    </source>
</evidence>
<dbReference type="SUPFAM" id="SSF54368">
    <property type="entry name" value="Glutamine synthetase, N-terminal domain"/>
    <property type="match status" value="1"/>
</dbReference>
<dbReference type="Gene3D" id="3.30.590.10">
    <property type="entry name" value="Glutamine synthetase/guanido kinase, catalytic domain"/>
    <property type="match status" value="1"/>
</dbReference>
<sequence>MAAVEVTNTPRVYNVDSFAIILVTACDIHGVPKGRFVFRQSVPGVVKNGLGMTQASLFGGILCDIPTSLTDYSASGWSNGTVVPDIATLKPLSWLSYGGQKVGHMLCDLLDQLGEREAASSREVALRQIRALKSHSYNIVTSYDLEFTIFHKGTLNPVDLHDDISKLVIALTISLSESGLPVVSVGRGTETGKLQISLESQIGIAGSDNIHQLYSALKSLCVKEGYDITLMTSPLDGVSGNKSSYCMTLTTEDGRNVLSDASSEGNLSAVARHWIAGLLHHNASVTAIARPTLNCYKSNIFQNSWTTEEQDRTCRLQVQVSDSSVSITDRLPSSASNSYTVLGALIAAGIDGIVNKLELPDKTSETLQHQSKKPASLSDALQSLEDDKVLQNMIGPKFVHRFLILKREFEVQRFENKKAESGSKGMLEFERSLYLTSL</sequence>
<evidence type="ECO:0000259" key="8">
    <source>
        <dbReference type="PROSITE" id="PS51987"/>
    </source>
</evidence>
<dbReference type="GO" id="GO:0006542">
    <property type="term" value="P:glutamine biosynthetic process"/>
    <property type="evidence" value="ECO:0007669"/>
    <property type="project" value="InterPro"/>
</dbReference>
<reference evidence="9" key="1">
    <citation type="submission" date="2014-12" db="EMBL/GenBank/DDBJ databases">
        <title>Insight into the proteome of Arion vulgaris.</title>
        <authorList>
            <person name="Aradska J."/>
            <person name="Bulat T."/>
            <person name="Smidak R."/>
            <person name="Sarate P."/>
            <person name="Gangsoo J."/>
            <person name="Sialana F."/>
            <person name="Bilban M."/>
            <person name="Lubec G."/>
        </authorList>
    </citation>
    <scope>NUCLEOTIDE SEQUENCE</scope>
    <source>
        <tissue evidence="9">Skin</tissue>
    </source>
</reference>
<feature type="domain" description="GS catalytic" evidence="8">
    <location>
        <begin position="121"/>
        <end position="438"/>
    </location>
</feature>
<dbReference type="PROSITE" id="PS51987">
    <property type="entry name" value="GS_CATALYTIC"/>
    <property type="match status" value="1"/>
</dbReference>
<dbReference type="GO" id="GO:0016020">
    <property type="term" value="C:membrane"/>
    <property type="evidence" value="ECO:0007669"/>
    <property type="project" value="TreeGrafter"/>
</dbReference>
<name>A0A0B7AKG9_9EUPU</name>
<dbReference type="PANTHER" id="PTHR43407:SF1">
    <property type="entry name" value="LENGSIN"/>
    <property type="match status" value="1"/>
</dbReference>
<dbReference type="PANTHER" id="PTHR43407">
    <property type="entry name" value="GLUTAMINE SYNTHETASE"/>
    <property type="match status" value="1"/>
</dbReference>
<evidence type="ECO:0000256" key="4">
    <source>
        <dbReference type="ARBA" id="ARBA00039404"/>
    </source>
</evidence>
<dbReference type="InterPro" id="IPR014746">
    <property type="entry name" value="Gln_synth/guanido_kin_cat_dom"/>
</dbReference>
<dbReference type="SMART" id="SM01230">
    <property type="entry name" value="Gln-synt_C"/>
    <property type="match status" value="1"/>
</dbReference>
<dbReference type="InterPro" id="IPR008146">
    <property type="entry name" value="Gln_synth_cat_dom"/>
</dbReference>
<dbReference type="GO" id="GO:0004356">
    <property type="term" value="F:glutamine synthetase activity"/>
    <property type="evidence" value="ECO:0007669"/>
    <property type="project" value="InterPro"/>
</dbReference>
<comment type="subunit">
    <text evidence="3">Dodecamer. Interacts with BFSP2 and VIM.</text>
</comment>
<evidence type="ECO:0000256" key="1">
    <source>
        <dbReference type="ARBA" id="ARBA00009897"/>
    </source>
</evidence>
<protein>
    <recommendedName>
        <fullName evidence="4">Lengsin</fullName>
    </recommendedName>
    <alternativeName>
        <fullName evidence="5">Glutamate-ammonia ligase domain-containing protein 1</fullName>
    </alternativeName>
</protein>
<dbReference type="SUPFAM" id="SSF55931">
    <property type="entry name" value="Glutamine synthetase/guanido kinase"/>
    <property type="match status" value="1"/>
</dbReference>
<dbReference type="Gene3D" id="3.10.20.70">
    <property type="entry name" value="Glutamine synthetase, N-terminal domain"/>
    <property type="match status" value="1"/>
</dbReference>
<organism evidence="9">
    <name type="scientific">Arion vulgaris</name>
    <dbReference type="NCBI Taxonomy" id="1028688"/>
    <lineage>
        <taxon>Eukaryota</taxon>
        <taxon>Metazoa</taxon>
        <taxon>Spiralia</taxon>
        <taxon>Lophotrochozoa</taxon>
        <taxon>Mollusca</taxon>
        <taxon>Gastropoda</taxon>
        <taxon>Heterobranchia</taxon>
        <taxon>Euthyneura</taxon>
        <taxon>Panpulmonata</taxon>
        <taxon>Eupulmonata</taxon>
        <taxon>Stylommatophora</taxon>
        <taxon>Helicina</taxon>
        <taxon>Arionoidea</taxon>
        <taxon>Arionidae</taxon>
        <taxon>Arion</taxon>
    </lineage>
</organism>
<evidence type="ECO:0000256" key="6">
    <source>
        <dbReference type="PROSITE-ProRule" id="PRU01331"/>
    </source>
</evidence>
<comment type="function">
    <text evidence="2">May act as a component of the cytoskeleton or as a chaperone for the reorganization of intermediate filament proteins during terminal differentiation in the lens. Does not seem to have enzymatic activity.</text>
</comment>
<accession>A0A0B7AKG9</accession>
<evidence type="ECO:0000313" key="9">
    <source>
        <dbReference type="EMBL" id="CEK80496.1"/>
    </source>
</evidence>